<comment type="caution">
    <text evidence="3">The sequence shown here is derived from an EMBL/GenBank/DDBJ whole genome shotgun (WGS) entry which is preliminary data.</text>
</comment>
<name>A0A812M075_9DINO</name>
<dbReference type="OrthoDB" id="410720at2759"/>
<dbReference type="GO" id="GO:0015074">
    <property type="term" value="P:DNA integration"/>
    <property type="evidence" value="ECO:0007669"/>
    <property type="project" value="InterPro"/>
</dbReference>
<keyword evidence="1" id="KW-0233">DNA recombination</keyword>
<reference evidence="3" key="1">
    <citation type="submission" date="2021-02" db="EMBL/GenBank/DDBJ databases">
        <authorList>
            <person name="Dougan E. K."/>
            <person name="Rhodes N."/>
            <person name="Thang M."/>
            <person name="Chan C."/>
        </authorList>
    </citation>
    <scope>NUCLEOTIDE SEQUENCE</scope>
</reference>
<evidence type="ECO:0000256" key="1">
    <source>
        <dbReference type="ARBA" id="ARBA00023172"/>
    </source>
</evidence>
<evidence type="ECO:0000313" key="4">
    <source>
        <dbReference type="Proteomes" id="UP000604046"/>
    </source>
</evidence>
<keyword evidence="4" id="KW-1185">Reference proteome</keyword>
<dbReference type="GO" id="GO:0006310">
    <property type="term" value="P:DNA recombination"/>
    <property type="evidence" value="ECO:0007669"/>
    <property type="project" value="UniProtKB-KW"/>
</dbReference>
<dbReference type="InterPro" id="IPR011010">
    <property type="entry name" value="DNA_brk_join_enz"/>
</dbReference>
<evidence type="ECO:0000313" key="3">
    <source>
        <dbReference type="EMBL" id="CAE7253066.1"/>
    </source>
</evidence>
<dbReference type="GO" id="GO:0003677">
    <property type="term" value="F:DNA binding"/>
    <property type="evidence" value="ECO:0007669"/>
    <property type="project" value="InterPro"/>
</dbReference>
<proteinExistence type="predicted"/>
<gene>
    <name evidence="3" type="ORF">SNAT2548_LOCUS12696</name>
</gene>
<accession>A0A812M075</accession>
<protein>
    <recommendedName>
        <fullName evidence="2">Tyr recombinase domain-containing protein</fullName>
    </recommendedName>
</protein>
<organism evidence="3 4">
    <name type="scientific">Symbiodinium natans</name>
    <dbReference type="NCBI Taxonomy" id="878477"/>
    <lineage>
        <taxon>Eukaryota</taxon>
        <taxon>Sar</taxon>
        <taxon>Alveolata</taxon>
        <taxon>Dinophyceae</taxon>
        <taxon>Suessiales</taxon>
        <taxon>Symbiodiniaceae</taxon>
        <taxon>Symbiodinium</taxon>
    </lineage>
</organism>
<evidence type="ECO:0000259" key="2">
    <source>
        <dbReference type="Pfam" id="PF00589"/>
    </source>
</evidence>
<dbReference type="Gene3D" id="1.10.443.10">
    <property type="entry name" value="Intergrase catalytic core"/>
    <property type="match status" value="1"/>
</dbReference>
<dbReference type="EMBL" id="CAJNDS010001236">
    <property type="protein sequence ID" value="CAE7253066.1"/>
    <property type="molecule type" value="Genomic_DNA"/>
</dbReference>
<dbReference type="InterPro" id="IPR013762">
    <property type="entry name" value="Integrase-like_cat_sf"/>
</dbReference>
<dbReference type="Proteomes" id="UP000604046">
    <property type="component" value="Unassembled WGS sequence"/>
</dbReference>
<dbReference type="SUPFAM" id="SSF56349">
    <property type="entry name" value="DNA breaking-rejoining enzymes"/>
    <property type="match status" value="1"/>
</dbReference>
<dbReference type="InterPro" id="IPR002104">
    <property type="entry name" value="Integrase_catalytic"/>
</dbReference>
<sequence>MKVHKKCAFKHKATKKGVKKKSSKKTAGVKLGKAATLPADLWGLWIKHVLQHGRCWLFVACVLSHLLCLRVTECLRLEATDFDMKSKSVLIAPLKRQAAVRKPLLANVKRILESLRRSGIQKKRAVQQGGRGRVVFIDKWVWPKKGLLFPSERPDSKTEHRCKDTVCKAISRLRVSFQYPTDGNIRSHTARHSMVNTLKISGVPENIGMYYARIKDPKVYRGYGGLTAQQASALLHKHRGLNQSLAKHKKVALGKIK</sequence>
<dbReference type="Pfam" id="PF00589">
    <property type="entry name" value="Phage_integrase"/>
    <property type="match status" value="1"/>
</dbReference>
<dbReference type="AlphaFoldDB" id="A0A812M075"/>
<feature type="domain" description="Tyr recombinase" evidence="2">
    <location>
        <begin position="68"/>
        <end position="204"/>
    </location>
</feature>